<dbReference type="InterPro" id="IPR014903">
    <property type="entry name" value="DUF1796"/>
</dbReference>
<dbReference type="EMBL" id="AZJI01000005">
    <property type="protein sequence ID" value="ETD23239.1"/>
    <property type="molecule type" value="Genomic_DNA"/>
</dbReference>
<reference evidence="1 2" key="1">
    <citation type="journal article" date="2014" name="Genome Announc.">
        <title>Draft genome sequences of six enterohepatic helicobacter species isolated from humans and one from rhesus macaques.</title>
        <authorList>
            <person name="Shen Z."/>
            <person name="Sheh A."/>
            <person name="Young S.K."/>
            <person name="Abouelliel A."/>
            <person name="Ward D.V."/>
            <person name="Earl A.M."/>
            <person name="Fox J.G."/>
        </authorList>
    </citation>
    <scope>NUCLEOTIDE SEQUENCE [LARGE SCALE GENOMIC DNA]</scope>
    <source>
        <strain evidence="1 2">MIT 99-5501</strain>
    </source>
</reference>
<name>V8C795_9HELI</name>
<sequence>MRSYPLYLECALRLSRLFAIFFPSKSLRAKVRSLPFVLAHRTFCRFQKDTIQADIFISLGEACKPALHLRNYGLRKLSSPLDWMMCYDLDEAYRCFEVGFGDFFEKCYEEKSKSAKERYVVSTSNAGMVSIHAFPKSIPLNQYLPTFRKTMQCRFDRLKSKILACDCVAFVCGRTNSIEELADFGKKIGKLFERESKTRERERERESKPRIIIINIRHKENIPKNQITKEVLDFGENLQVVEFICDDTSINEKKYFLGNTLAWHSVMLNLRLS</sequence>
<dbReference type="Pfam" id="PF08795">
    <property type="entry name" value="DUF1796"/>
    <property type="match status" value="1"/>
</dbReference>
<dbReference type="HOGENOM" id="CLU_1238325_0_0_7"/>
<dbReference type="Proteomes" id="UP000018731">
    <property type="component" value="Unassembled WGS sequence"/>
</dbReference>
<dbReference type="STRING" id="1357400.HMPREF2086_01038"/>
<dbReference type="eggNOG" id="ENOG5030IPG">
    <property type="taxonomic scope" value="Bacteria"/>
</dbReference>
<keyword evidence="2" id="KW-1185">Reference proteome</keyword>
<accession>V8C795</accession>
<comment type="caution">
    <text evidence="1">The sequence shown here is derived from an EMBL/GenBank/DDBJ whole genome shotgun (WGS) entry which is preliminary data.</text>
</comment>
<dbReference type="PATRIC" id="fig|1357400.3.peg.1419"/>
<dbReference type="OrthoDB" id="5326008at2"/>
<evidence type="ECO:0000313" key="1">
    <source>
        <dbReference type="EMBL" id="ETD23239.1"/>
    </source>
</evidence>
<dbReference type="RefSeq" id="WP_023927764.1">
    <property type="nucleotide sequence ID" value="NZ_KI669454.1"/>
</dbReference>
<dbReference type="AlphaFoldDB" id="V8C795"/>
<protein>
    <submittedName>
        <fullName evidence="1">Uncharacterized protein</fullName>
    </submittedName>
</protein>
<organism evidence="1 2">
    <name type="scientific">Helicobacter macacae MIT 99-5501</name>
    <dbReference type="NCBI Taxonomy" id="1357400"/>
    <lineage>
        <taxon>Bacteria</taxon>
        <taxon>Pseudomonadati</taxon>
        <taxon>Campylobacterota</taxon>
        <taxon>Epsilonproteobacteria</taxon>
        <taxon>Campylobacterales</taxon>
        <taxon>Helicobacteraceae</taxon>
        <taxon>Helicobacter</taxon>
    </lineage>
</organism>
<gene>
    <name evidence="1" type="ORF">HMPREF2086_01038</name>
</gene>
<proteinExistence type="predicted"/>
<evidence type="ECO:0000313" key="2">
    <source>
        <dbReference type="Proteomes" id="UP000018731"/>
    </source>
</evidence>